<evidence type="ECO:0000313" key="2">
    <source>
        <dbReference type="EMBL" id="KAJ1084115.1"/>
    </source>
</evidence>
<evidence type="ECO:0000313" key="3">
    <source>
        <dbReference type="Proteomes" id="UP001066276"/>
    </source>
</evidence>
<protein>
    <submittedName>
        <fullName evidence="2">Uncharacterized protein</fullName>
    </submittedName>
</protein>
<accession>A0AAV7L115</accession>
<evidence type="ECO:0000256" key="1">
    <source>
        <dbReference type="SAM" id="MobiDB-lite"/>
    </source>
</evidence>
<name>A0AAV7L115_PLEWA</name>
<reference evidence="2" key="1">
    <citation type="journal article" date="2022" name="bioRxiv">
        <title>Sequencing and chromosome-scale assembly of the giantPleurodeles waltlgenome.</title>
        <authorList>
            <person name="Brown T."/>
            <person name="Elewa A."/>
            <person name="Iarovenko S."/>
            <person name="Subramanian E."/>
            <person name="Araus A.J."/>
            <person name="Petzold A."/>
            <person name="Susuki M."/>
            <person name="Suzuki K.-i.T."/>
            <person name="Hayashi T."/>
            <person name="Toyoda A."/>
            <person name="Oliveira C."/>
            <person name="Osipova E."/>
            <person name="Leigh N.D."/>
            <person name="Simon A."/>
            <person name="Yun M.H."/>
        </authorList>
    </citation>
    <scope>NUCLEOTIDE SEQUENCE</scope>
    <source>
        <strain evidence="2">20211129_DDA</strain>
        <tissue evidence="2">Liver</tissue>
    </source>
</reference>
<feature type="region of interest" description="Disordered" evidence="1">
    <location>
        <begin position="1"/>
        <end position="35"/>
    </location>
</feature>
<gene>
    <name evidence="2" type="ORF">NDU88_004268</name>
</gene>
<keyword evidence="3" id="KW-1185">Reference proteome</keyword>
<sequence length="141" mass="15242">MVARSRAPSCVAGRGADPPRGWRQVPTRKRPGGRWGVAEAVGAPRAGLAGNLVALGRGGRGWSRGRQDGLRLWRSPRKKRWSPWCPVTGCAQKVFWCWIRDMKGSFPAAADLQRLEAGRGRMDAALLLVGSAGWKGLPTTA</sequence>
<dbReference type="AlphaFoldDB" id="A0AAV7L115"/>
<organism evidence="2 3">
    <name type="scientific">Pleurodeles waltl</name>
    <name type="common">Iberian ribbed newt</name>
    <dbReference type="NCBI Taxonomy" id="8319"/>
    <lineage>
        <taxon>Eukaryota</taxon>
        <taxon>Metazoa</taxon>
        <taxon>Chordata</taxon>
        <taxon>Craniata</taxon>
        <taxon>Vertebrata</taxon>
        <taxon>Euteleostomi</taxon>
        <taxon>Amphibia</taxon>
        <taxon>Batrachia</taxon>
        <taxon>Caudata</taxon>
        <taxon>Salamandroidea</taxon>
        <taxon>Salamandridae</taxon>
        <taxon>Pleurodelinae</taxon>
        <taxon>Pleurodeles</taxon>
    </lineage>
</organism>
<proteinExistence type="predicted"/>
<comment type="caution">
    <text evidence="2">The sequence shown here is derived from an EMBL/GenBank/DDBJ whole genome shotgun (WGS) entry which is preliminary data.</text>
</comment>
<dbReference type="EMBL" id="JANPWB010000016">
    <property type="protein sequence ID" value="KAJ1084115.1"/>
    <property type="molecule type" value="Genomic_DNA"/>
</dbReference>
<dbReference type="Proteomes" id="UP001066276">
    <property type="component" value="Chromosome 12"/>
</dbReference>